<protein>
    <submittedName>
        <fullName evidence="2">Uncharacterized protein</fullName>
    </submittedName>
</protein>
<name>A0ABQ5AGZ6_9ASTR</name>
<sequence>MDTKLLSAPESNNTLARCWFRKKIPVASSGWPFVSAVPGQMTHLVASLTLDSARSCVMQGAFLTQGKASSIPTVFSWGDNISADGFLPSILLLLVIIVAVAIIVVTVVLVVVIEGYGNSFLQSLRL</sequence>
<dbReference type="EMBL" id="BQNB010012283">
    <property type="protein sequence ID" value="GJT01598.1"/>
    <property type="molecule type" value="Genomic_DNA"/>
</dbReference>
<proteinExistence type="predicted"/>
<keyword evidence="1" id="KW-0472">Membrane</keyword>
<evidence type="ECO:0000313" key="3">
    <source>
        <dbReference type="Proteomes" id="UP001151760"/>
    </source>
</evidence>
<accession>A0ABQ5AGZ6</accession>
<evidence type="ECO:0000313" key="2">
    <source>
        <dbReference type="EMBL" id="GJT01598.1"/>
    </source>
</evidence>
<gene>
    <name evidence="2" type="ORF">Tco_0822767</name>
</gene>
<comment type="caution">
    <text evidence="2">The sequence shown here is derived from an EMBL/GenBank/DDBJ whole genome shotgun (WGS) entry which is preliminary data.</text>
</comment>
<keyword evidence="1" id="KW-0812">Transmembrane</keyword>
<keyword evidence="3" id="KW-1185">Reference proteome</keyword>
<reference evidence="2" key="2">
    <citation type="submission" date="2022-01" db="EMBL/GenBank/DDBJ databases">
        <authorList>
            <person name="Yamashiro T."/>
            <person name="Shiraishi A."/>
            <person name="Satake H."/>
            <person name="Nakayama K."/>
        </authorList>
    </citation>
    <scope>NUCLEOTIDE SEQUENCE</scope>
</reference>
<keyword evidence="1" id="KW-1133">Transmembrane helix</keyword>
<organism evidence="2 3">
    <name type="scientific">Tanacetum coccineum</name>
    <dbReference type="NCBI Taxonomy" id="301880"/>
    <lineage>
        <taxon>Eukaryota</taxon>
        <taxon>Viridiplantae</taxon>
        <taxon>Streptophyta</taxon>
        <taxon>Embryophyta</taxon>
        <taxon>Tracheophyta</taxon>
        <taxon>Spermatophyta</taxon>
        <taxon>Magnoliopsida</taxon>
        <taxon>eudicotyledons</taxon>
        <taxon>Gunneridae</taxon>
        <taxon>Pentapetalae</taxon>
        <taxon>asterids</taxon>
        <taxon>campanulids</taxon>
        <taxon>Asterales</taxon>
        <taxon>Asteraceae</taxon>
        <taxon>Asteroideae</taxon>
        <taxon>Anthemideae</taxon>
        <taxon>Anthemidinae</taxon>
        <taxon>Tanacetum</taxon>
    </lineage>
</organism>
<feature type="transmembrane region" description="Helical" evidence="1">
    <location>
        <begin position="90"/>
        <end position="113"/>
    </location>
</feature>
<reference evidence="2" key="1">
    <citation type="journal article" date="2022" name="Int. J. Mol. Sci.">
        <title>Draft Genome of Tanacetum Coccineum: Genomic Comparison of Closely Related Tanacetum-Family Plants.</title>
        <authorList>
            <person name="Yamashiro T."/>
            <person name="Shiraishi A."/>
            <person name="Nakayama K."/>
            <person name="Satake H."/>
        </authorList>
    </citation>
    <scope>NUCLEOTIDE SEQUENCE</scope>
</reference>
<evidence type="ECO:0000256" key="1">
    <source>
        <dbReference type="SAM" id="Phobius"/>
    </source>
</evidence>
<dbReference type="Proteomes" id="UP001151760">
    <property type="component" value="Unassembled WGS sequence"/>
</dbReference>